<reference evidence="2" key="1">
    <citation type="submission" date="2020-02" db="EMBL/GenBank/DDBJ databases">
        <authorList>
            <person name="Meier V. D."/>
        </authorList>
    </citation>
    <scope>NUCLEOTIDE SEQUENCE</scope>
    <source>
        <strain evidence="2">AVDCRST_MAG66</strain>
    </source>
</reference>
<feature type="non-terminal residue" evidence="2">
    <location>
        <position position="516"/>
    </location>
</feature>
<keyword evidence="2" id="KW-0560">Oxidoreductase</keyword>
<dbReference type="GO" id="GO:0004345">
    <property type="term" value="F:glucose-6-phosphate dehydrogenase activity"/>
    <property type="evidence" value="ECO:0007669"/>
    <property type="project" value="UniProtKB-EC"/>
</dbReference>
<feature type="compositionally biased region" description="Basic residues" evidence="1">
    <location>
        <begin position="235"/>
        <end position="263"/>
    </location>
</feature>
<feature type="compositionally biased region" description="Basic residues" evidence="1">
    <location>
        <begin position="62"/>
        <end position="83"/>
    </location>
</feature>
<evidence type="ECO:0000256" key="1">
    <source>
        <dbReference type="SAM" id="MobiDB-lite"/>
    </source>
</evidence>
<feature type="compositionally biased region" description="Basic and acidic residues" evidence="1">
    <location>
        <begin position="165"/>
        <end position="182"/>
    </location>
</feature>
<feature type="region of interest" description="Disordered" evidence="1">
    <location>
        <begin position="1"/>
        <end position="516"/>
    </location>
</feature>
<feature type="non-terminal residue" evidence="2">
    <location>
        <position position="1"/>
    </location>
</feature>
<feature type="compositionally biased region" description="Basic residues" evidence="1">
    <location>
        <begin position="427"/>
        <end position="442"/>
    </location>
</feature>
<feature type="compositionally biased region" description="Low complexity" evidence="1">
    <location>
        <begin position="52"/>
        <end position="61"/>
    </location>
</feature>
<feature type="compositionally biased region" description="Basic and acidic residues" evidence="1">
    <location>
        <begin position="26"/>
        <end position="35"/>
    </location>
</feature>
<feature type="compositionally biased region" description="Basic residues" evidence="1">
    <location>
        <begin position="505"/>
        <end position="516"/>
    </location>
</feature>
<feature type="compositionally biased region" description="Basic and acidic residues" evidence="1">
    <location>
        <begin position="447"/>
        <end position="462"/>
    </location>
</feature>
<feature type="compositionally biased region" description="Low complexity" evidence="1">
    <location>
        <begin position="155"/>
        <end position="164"/>
    </location>
</feature>
<feature type="compositionally biased region" description="Basic residues" evidence="1">
    <location>
        <begin position="111"/>
        <end position="137"/>
    </location>
</feature>
<name>A0A6J4PIW0_9PSEU</name>
<accession>A0A6J4PIW0</accession>
<dbReference type="EMBL" id="CADCUS010000355">
    <property type="protein sequence ID" value="CAA9417213.1"/>
    <property type="molecule type" value="Genomic_DNA"/>
</dbReference>
<evidence type="ECO:0000313" key="2">
    <source>
        <dbReference type="EMBL" id="CAA9417213.1"/>
    </source>
</evidence>
<proteinExistence type="predicted"/>
<dbReference type="EC" id="1.1.1.49" evidence="2"/>
<feature type="compositionally biased region" description="Low complexity" evidence="1">
    <location>
        <begin position="88"/>
        <end position="110"/>
    </location>
</feature>
<gene>
    <name evidence="2" type="ORF">AVDCRST_MAG66-2396</name>
</gene>
<sequence>DGRTRPHARLAQPAPRRARQAVAPHRGPERAGDLRGHRRPVAQEAHARHLRPGQPRPAAARLRAHRLRPPRLGRAGLRPRRVRGGQGARAHPVPAGGVGPPRRGLPVRAGQLRRRRRLRPARGHRPRAGRGSRHRGQPRLLPVDPAERLPGGVQAARPLRAGAPGRHELAPGRHREAVRPRPDLGQGAQRDRQRRVPRGVGVPHRPLPRQGDRPEHPGAALRQPAVRAHLEQPLRRPRADHHGRGHRAGRARRLLRRHRRRPRRDPEPPAAAARVHRDGGADVVLLRRAARREDQGAQGDQAGRPAGGDHRPRAVHRRLAGRGEGARAARGGGVRPRVQDRDLRRHHLPDRHPPLGRGAVLPAHRQAAGPPRHRDRGGVQAGAAPALRRHHDRGARAERVRGAGAARRGRHDALRVEGAGQPDGGPRRHHGLRLRHRVHRGLPRGLRAPDPRRAARRAEPVPRQRGGRALLGDPRPRDRALGRAGHRSRPLPRGLVGPRVGRRDARPHRTHLAAPV</sequence>
<protein>
    <submittedName>
        <fullName evidence="2">Glucose-6-phosphate 1-dehydrogenase</fullName>
        <ecNumber evidence="2">1.1.1.49</ecNumber>
    </submittedName>
</protein>
<organism evidence="2">
    <name type="scientific">uncultured Pseudonocardia sp</name>
    <dbReference type="NCBI Taxonomy" id="211455"/>
    <lineage>
        <taxon>Bacteria</taxon>
        <taxon>Bacillati</taxon>
        <taxon>Actinomycetota</taxon>
        <taxon>Actinomycetes</taxon>
        <taxon>Pseudonocardiales</taxon>
        <taxon>Pseudonocardiaceae</taxon>
        <taxon>Pseudonocardia</taxon>
        <taxon>environmental samples</taxon>
    </lineage>
</organism>
<dbReference type="AlphaFoldDB" id="A0A6J4PIW0"/>
<feature type="compositionally biased region" description="Low complexity" evidence="1">
    <location>
        <begin position="9"/>
        <end position="25"/>
    </location>
</feature>